<gene>
    <name evidence="2" type="ORF">BS50DRAFT_158640</name>
</gene>
<keyword evidence="1" id="KW-0732">Signal</keyword>
<dbReference type="AlphaFoldDB" id="A0A2T2MZU4"/>
<evidence type="ECO:0000313" key="3">
    <source>
        <dbReference type="Proteomes" id="UP000240883"/>
    </source>
</evidence>
<feature type="chain" id="PRO_5015761052" evidence="1">
    <location>
        <begin position="18"/>
        <end position="165"/>
    </location>
</feature>
<feature type="signal peptide" evidence="1">
    <location>
        <begin position="1"/>
        <end position="17"/>
    </location>
</feature>
<sequence length="165" mass="17815">MKYIALSLFSWFLPAFGHPGPQKFALPSSLYTSAYLWARDVGHVSQFLDESAQIPPADFIARATTALAFEKEGLGRKALIDEVLHVDPSIQAANEVLVTEGTSETVLKLLEDMAGNGVNSIGNVQDINNIRCGRVLPAIDAYFNAVTGLDASFGRLVASRPEACF</sequence>
<keyword evidence="3" id="KW-1185">Reference proteome</keyword>
<name>A0A2T2MZU4_CORCC</name>
<dbReference type="STRING" id="1448308.A0A2T2MZU4"/>
<evidence type="ECO:0000313" key="2">
    <source>
        <dbReference type="EMBL" id="PSN58546.1"/>
    </source>
</evidence>
<accession>A0A2T2MZU4</accession>
<evidence type="ECO:0000256" key="1">
    <source>
        <dbReference type="SAM" id="SignalP"/>
    </source>
</evidence>
<dbReference type="EMBL" id="KZ678314">
    <property type="protein sequence ID" value="PSN58546.1"/>
    <property type="molecule type" value="Genomic_DNA"/>
</dbReference>
<organism evidence="2 3">
    <name type="scientific">Corynespora cassiicola Philippines</name>
    <dbReference type="NCBI Taxonomy" id="1448308"/>
    <lineage>
        <taxon>Eukaryota</taxon>
        <taxon>Fungi</taxon>
        <taxon>Dikarya</taxon>
        <taxon>Ascomycota</taxon>
        <taxon>Pezizomycotina</taxon>
        <taxon>Dothideomycetes</taxon>
        <taxon>Pleosporomycetidae</taxon>
        <taxon>Pleosporales</taxon>
        <taxon>Corynesporascaceae</taxon>
        <taxon>Corynespora</taxon>
    </lineage>
</organism>
<proteinExistence type="predicted"/>
<reference evidence="2 3" key="1">
    <citation type="journal article" date="2018" name="Front. Microbiol.">
        <title>Genome-Wide Analysis of Corynespora cassiicola Leaf Fall Disease Putative Effectors.</title>
        <authorList>
            <person name="Lopez D."/>
            <person name="Ribeiro S."/>
            <person name="Label P."/>
            <person name="Fumanal B."/>
            <person name="Venisse J.S."/>
            <person name="Kohler A."/>
            <person name="de Oliveira R.R."/>
            <person name="Labutti K."/>
            <person name="Lipzen A."/>
            <person name="Lail K."/>
            <person name="Bauer D."/>
            <person name="Ohm R.A."/>
            <person name="Barry K.W."/>
            <person name="Spatafora J."/>
            <person name="Grigoriev I.V."/>
            <person name="Martin F.M."/>
            <person name="Pujade-Renaud V."/>
        </authorList>
    </citation>
    <scope>NUCLEOTIDE SEQUENCE [LARGE SCALE GENOMIC DNA]</scope>
    <source>
        <strain evidence="2 3">Philippines</strain>
    </source>
</reference>
<protein>
    <submittedName>
        <fullName evidence="2">Uncharacterized protein</fullName>
    </submittedName>
</protein>
<dbReference type="OrthoDB" id="2117996at2759"/>
<dbReference type="Proteomes" id="UP000240883">
    <property type="component" value="Unassembled WGS sequence"/>
</dbReference>